<proteinExistence type="predicted"/>
<organism evidence="3 4">
    <name type="scientific">Photobacterium halotolerans</name>
    <dbReference type="NCBI Taxonomy" id="265726"/>
    <lineage>
        <taxon>Bacteria</taxon>
        <taxon>Pseudomonadati</taxon>
        <taxon>Pseudomonadota</taxon>
        <taxon>Gammaproteobacteria</taxon>
        <taxon>Vibrionales</taxon>
        <taxon>Vibrionaceae</taxon>
        <taxon>Photobacterium</taxon>
    </lineage>
</organism>
<dbReference type="Pfam" id="PF07589">
    <property type="entry name" value="PEP-CTERM"/>
    <property type="match status" value="1"/>
</dbReference>
<reference evidence="3 4" key="1">
    <citation type="submission" date="2014-12" db="EMBL/GenBank/DDBJ databases">
        <title>Mercury Reductase activity and rhizosphere competence traits in the genome of root associated Photobacterium halotolerans MELD1.</title>
        <authorList>
            <person name="Mathew D.C."/>
            <person name="Huang C.-C."/>
        </authorList>
    </citation>
    <scope>NUCLEOTIDE SEQUENCE [LARGE SCALE GENOMIC DNA]</scope>
    <source>
        <strain evidence="3 4">MELD1</strain>
    </source>
</reference>
<dbReference type="InterPro" id="IPR013424">
    <property type="entry name" value="Ice-binding_C"/>
</dbReference>
<keyword evidence="4" id="KW-1185">Reference proteome</keyword>
<accession>A0A0F5VBK0</accession>
<dbReference type="EMBL" id="JWYV01000010">
    <property type="protein sequence ID" value="KKC99472.1"/>
    <property type="molecule type" value="Genomic_DNA"/>
</dbReference>
<dbReference type="Proteomes" id="UP000033633">
    <property type="component" value="Unassembled WGS sequence"/>
</dbReference>
<evidence type="ECO:0000313" key="3">
    <source>
        <dbReference type="EMBL" id="KKC99472.1"/>
    </source>
</evidence>
<feature type="domain" description="Ice-binding protein C-terminal" evidence="2">
    <location>
        <begin position="215"/>
        <end position="238"/>
    </location>
</feature>
<gene>
    <name evidence="3" type="ORF">KY46_12535</name>
</gene>
<evidence type="ECO:0000259" key="2">
    <source>
        <dbReference type="Pfam" id="PF07589"/>
    </source>
</evidence>
<comment type="caution">
    <text evidence="3">The sequence shown here is derived from an EMBL/GenBank/DDBJ whole genome shotgun (WGS) entry which is preliminary data.</text>
</comment>
<evidence type="ECO:0000313" key="4">
    <source>
        <dbReference type="Proteomes" id="UP000033633"/>
    </source>
</evidence>
<feature type="signal peptide" evidence="1">
    <location>
        <begin position="1"/>
        <end position="24"/>
    </location>
</feature>
<evidence type="ECO:0000256" key="1">
    <source>
        <dbReference type="SAM" id="SignalP"/>
    </source>
</evidence>
<dbReference type="AlphaFoldDB" id="A0A0F5VBK0"/>
<name>A0A0F5VBK0_9GAMM</name>
<protein>
    <recommendedName>
        <fullName evidence="2">Ice-binding protein C-terminal domain-containing protein</fullName>
    </recommendedName>
</protein>
<dbReference type="NCBIfam" id="TIGR02595">
    <property type="entry name" value="PEP_CTERM"/>
    <property type="match status" value="1"/>
</dbReference>
<keyword evidence="1" id="KW-0732">Signal</keyword>
<dbReference type="PATRIC" id="fig|265726.11.peg.712"/>
<feature type="chain" id="PRO_5002496355" description="Ice-binding protein C-terminal domain-containing protein" evidence="1">
    <location>
        <begin position="25"/>
        <end position="249"/>
    </location>
</feature>
<sequence length="249" mass="26324">MMKSLIKTGVAALALLGGSMSVSAAQIDFTDGAYSSLNGNQTGTVGGITFSSYRYYVPGLFQDGIITGDQSLVNLSHSGQGIGVNSISDGGLIDSALLLGDDNFKVDGHEFLVLSFDQPSTVEGLYLNNLNLLESATAYLIDDGFPEFELNINTNLLGIDDLLTALTPDELNFQGNYWDLDGEDNVRHIILSGVLLSDFFLAGIDYMTSGGPGNPIPEPASLLLLTTGLGLLGWRTRRKGAGQQAPLPA</sequence>